<evidence type="ECO:0000313" key="7">
    <source>
        <dbReference type="EMBL" id="GAC61588.1"/>
    </source>
</evidence>
<dbReference type="CDD" id="cd00338">
    <property type="entry name" value="Ser_Recombinase"/>
    <property type="match status" value="1"/>
</dbReference>
<dbReference type="GO" id="GO:0000150">
    <property type="term" value="F:DNA strand exchange activity"/>
    <property type="evidence" value="ECO:0007669"/>
    <property type="project" value="InterPro"/>
</dbReference>
<dbReference type="SMART" id="SM00857">
    <property type="entry name" value="Resolvase"/>
    <property type="match status" value="1"/>
</dbReference>
<comment type="caution">
    <text evidence="7">The sequence shown here is derived from an EMBL/GenBank/DDBJ whole genome shotgun (WGS) entry which is preliminary data.</text>
</comment>
<keyword evidence="8" id="KW-1185">Reference proteome</keyword>
<accession>L7LNI5</accession>
<keyword evidence="3" id="KW-0233">DNA recombination</keyword>
<evidence type="ECO:0000256" key="2">
    <source>
        <dbReference type="ARBA" id="ARBA00023125"/>
    </source>
</evidence>
<dbReference type="Pfam" id="PF07508">
    <property type="entry name" value="Recombinase"/>
    <property type="match status" value="1"/>
</dbReference>
<keyword evidence="2" id="KW-0238">DNA-binding</keyword>
<reference evidence="7 8" key="1">
    <citation type="submission" date="2012-12" db="EMBL/GenBank/DDBJ databases">
        <title>Whole genome shotgun sequence of Gordonia sihwensis NBRC 108236.</title>
        <authorList>
            <person name="Yoshida I."/>
            <person name="Hosoyama A."/>
            <person name="Tsuchikane K."/>
            <person name="Ando Y."/>
            <person name="Baba S."/>
            <person name="Ohji S."/>
            <person name="Hamada M."/>
            <person name="Tamura T."/>
            <person name="Yamazoe A."/>
            <person name="Yamazaki S."/>
            <person name="Fujita N."/>
        </authorList>
    </citation>
    <scope>NUCLEOTIDE SEQUENCE [LARGE SCALE GENOMIC DNA]</scope>
    <source>
        <strain evidence="7 8">NBRC 108236</strain>
    </source>
</reference>
<dbReference type="InterPro" id="IPR006118">
    <property type="entry name" value="Recombinase_CS"/>
</dbReference>
<dbReference type="SUPFAM" id="SSF53041">
    <property type="entry name" value="Resolvase-like"/>
    <property type="match status" value="1"/>
</dbReference>
<dbReference type="AlphaFoldDB" id="L7LNI5"/>
<evidence type="ECO:0000256" key="1">
    <source>
        <dbReference type="ARBA" id="ARBA00022908"/>
    </source>
</evidence>
<dbReference type="InterPro" id="IPR006119">
    <property type="entry name" value="Resolv_N"/>
</dbReference>
<dbReference type="PANTHER" id="PTHR30461">
    <property type="entry name" value="DNA-INVERTASE FROM LAMBDOID PROPHAGE"/>
    <property type="match status" value="1"/>
</dbReference>
<dbReference type="Pfam" id="PF00239">
    <property type="entry name" value="Resolvase"/>
    <property type="match status" value="1"/>
</dbReference>
<dbReference type="PROSITE" id="PS00397">
    <property type="entry name" value="RECOMBINASES_1"/>
    <property type="match status" value="1"/>
</dbReference>
<evidence type="ECO:0000313" key="8">
    <source>
        <dbReference type="Proteomes" id="UP000035083"/>
    </source>
</evidence>
<dbReference type="Gene3D" id="3.40.50.1390">
    <property type="entry name" value="Resolvase, N-terminal catalytic domain"/>
    <property type="match status" value="1"/>
</dbReference>
<organism evidence="7 8">
    <name type="scientific">Gordonia sihwensis NBRC 108236</name>
    <dbReference type="NCBI Taxonomy" id="1223544"/>
    <lineage>
        <taxon>Bacteria</taxon>
        <taxon>Bacillati</taxon>
        <taxon>Actinomycetota</taxon>
        <taxon>Actinomycetes</taxon>
        <taxon>Mycobacteriales</taxon>
        <taxon>Gordoniaceae</taxon>
        <taxon>Gordonia</taxon>
    </lineage>
</organism>
<dbReference type="InterPro" id="IPR036162">
    <property type="entry name" value="Resolvase-like_N_sf"/>
</dbReference>
<dbReference type="InterPro" id="IPR011109">
    <property type="entry name" value="DNA_bind_recombinase_dom"/>
</dbReference>
<dbReference type="PANTHER" id="PTHR30461:SF2">
    <property type="entry name" value="SERINE RECOMBINASE PINE-RELATED"/>
    <property type="match status" value="1"/>
</dbReference>
<evidence type="ECO:0000256" key="3">
    <source>
        <dbReference type="ARBA" id="ARBA00023172"/>
    </source>
</evidence>
<feature type="domain" description="Resolvase/invertase-type recombinase catalytic" evidence="6">
    <location>
        <begin position="2"/>
        <end position="148"/>
    </location>
</feature>
<evidence type="ECO:0000256" key="4">
    <source>
        <dbReference type="PIRSR" id="PIRSR606118-50"/>
    </source>
</evidence>
<evidence type="ECO:0000256" key="5">
    <source>
        <dbReference type="PROSITE-ProRule" id="PRU10137"/>
    </source>
</evidence>
<dbReference type="RefSeq" id="WP_006896990.1">
    <property type="nucleotide sequence ID" value="NZ_BANU01000019.1"/>
</dbReference>
<dbReference type="InterPro" id="IPR050639">
    <property type="entry name" value="SSR_resolvase"/>
</dbReference>
<dbReference type="GO" id="GO:0015074">
    <property type="term" value="P:DNA integration"/>
    <property type="evidence" value="ECO:0007669"/>
    <property type="project" value="UniProtKB-KW"/>
</dbReference>
<dbReference type="EMBL" id="BANU01000019">
    <property type="protein sequence ID" value="GAC61588.1"/>
    <property type="molecule type" value="Genomic_DNA"/>
</dbReference>
<dbReference type="GO" id="GO:0003677">
    <property type="term" value="F:DNA binding"/>
    <property type="evidence" value="ECO:0007669"/>
    <property type="project" value="UniProtKB-KW"/>
</dbReference>
<feature type="active site" description="O-(5'-phospho-DNA)-serine intermediate" evidence="4 5">
    <location>
        <position position="10"/>
    </location>
</feature>
<proteinExistence type="predicted"/>
<sequence>MRIIGYVRVSTREQGQSGLGLEAQRTSLEQWCASRGHELLTVTTDVVSGAKNDKMHGREVAIAAVESGVAQAVLVRALDRATRDQLDAARIMKRANDYGWRLMDCEGADSGDPSQRLVADVRLAVAAEERRKIGTRTREALDAKRTQGAPGLVSTTAQRRIQVLAAQGLGAKAIASQLTSEGIPTAKGGDTWSYSTVRRALARLNGKAA</sequence>
<name>L7LNI5_9ACTN</name>
<dbReference type="eggNOG" id="COG1961">
    <property type="taxonomic scope" value="Bacteria"/>
</dbReference>
<protein>
    <submittedName>
        <fullName evidence="7">Putative resolvase</fullName>
    </submittedName>
</protein>
<evidence type="ECO:0000259" key="6">
    <source>
        <dbReference type="PROSITE" id="PS51736"/>
    </source>
</evidence>
<keyword evidence="1" id="KW-0229">DNA integration</keyword>
<gene>
    <name evidence="7" type="ORF">GSI01S_19_00520</name>
</gene>
<dbReference type="Proteomes" id="UP000035083">
    <property type="component" value="Unassembled WGS sequence"/>
</dbReference>
<dbReference type="PROSITE" id="PS51736">
    <property type="entry name" value="RECOMBINASES_3"/>
    <property type="match status" value="1"/>
</dbReference>